<protein>
    <submittedName>
        <fullName evidence="1">Unannotated protein</fullName>
    </submittedName>
</protein>
<organism evidence="1">
    <name type="scientific">freshwater metagenome</name>
    <dbReference type="NCBI Taxonomy" id="449393"/>
    <lineage>
        <taxon>unclassified sequences</taxon>
        <taxon>metagenomes</taxon>
        <taxon>ecological metagenomes</taxon>
    </lineage>
</organism>
<dbReference type="AlphaFoldDB" id="A0A6J6A180"/>
<accession>A0A6J6A180</accession>
<proteinExistence type="predicted"/>
<evidence type="ECO:0000313" key="1">
    <source>
        <dbReference type="EMBL" id="CAB4347402.1"/>
    </source>
</evidence>
<name>A0A6J6A180_9ZZZZ</name>
<dbReference type="EMBL" id="CAESAO010000218">
    <property type="protein sequence ID" value="CAB4347402.1"/>
    <property type="molecule type" value="Genomic_DNA"/>
</dbReference>
<sequence>MLMIMSKVIATLGTLRFESVPSCFSVIPSCAIPNSARAPSIVAVFIERTNPPTRQTTITLAKSLPTSVSNAVT</sequence>
<reference evidence="1" key="1">
    <citation type="submission" date="2020-05" db="EMBL/GenBank/DDBJ databases">
        <authorList>
            <person name="Chiriac C."/>
            <person name="Salcher M."/>
            <person name="Ghai R."/>
            <person name="Kavagutti S V."/>
        </authorList>
    </citation>
    <scope>NUCLEOTIDE SEQUENCE</scope>
</reference>
<gene>
    <name evidence="1" type="ORF">UFOPK3522_01676</name>
</gene>